<dbReference type="GO" id="GO:0043565">
    <property type="term" value="F:sequence-specific DNA binding"/>
    <property type="evidence" value="ECO:0007669"/>
    <property type="project" value="InterPro"/>
</dbReference>
<keyword evidence="12" id="KW-1185">Reference proteome</keyword>
<dbReference type="InterPro" id="IPR011006">
    <property type="entry name" value="CheY-like_superfamily"/>
</dbReference>
<dbReference type="OrthoDB" id="342399at2"/>
<evidence type="ECO:0000256" key="6">
    <source>
        <dbReference type="ARBA" id="ARBA00023125"/>
    </source>
</evidence>
<feature type="domain" description="HTH araC/xylS-type" evidence="9">
    <location>
        <begin position="371"/>
        <end position="469"/>
    </location>
</feature>
<dbReference type="Proteomes" id="UP000013785">
    <property type="component" value="Unassembled WGS sequence"/>
</dbReference>
<dbReference type="PANTHER" id="PTHR42713:SF3">
    <property type="entry name" value="TRANSCRIPTIONAL REGULATORY PROTEIN HPTR"/>
    <property type="match status" value="1"/>
</dbReference>
<dbReference type="PANTHER" id="PTHR42713">
    <property type="entry name" value="HISTIDINE KINASE-RELATED"/>
    <property type="match status" value="1"/>
</dbReference>
<feature type="domain" description="Response regulatory" evidence="10">
    <location>
        <begin position="3"/>
        <end position="120"/>
    </location>
</feature>
<evidence type="ECO:0000256" key="3">
    <source>
        <dbReference type="ARBA" id="ARBA00022553"/>
    </source>
</evidence>
<accession>R3W2N4</accession>
<dbReference type="InterPro" id="IPR051552">
    <property type="entry name" value="HptR"/>
</dbReference>
<dbReference type="Gene3D" id="1.10.10.60">
    <property type="entry name" value="Homeodomain-like"/>
    <property type="match status" value="2"/>
</dbReference>
<evidence type="ECO:0000256" key="5">
    <source>
        <dbReference type="ARBA" id="ARBA00023015"/>
    </source>
</evidence>
<dbReference type="PROSITE" id="PS01124">
    <property type="entry name" value="HTH_ARAC_FAMILY_2"/>
    <property type="match status" value="1"/>
</dbReference>
<keyword evidence="4" id="KW-0902">Two-component regulatory system</keyword>
<dbReference type="eggNOG" id="COG4753">
    <property type="taxonomic scope" value="Bacteria"/>
</dbReference>
<dbReference type="InterPro" id="IPR018062">
    <property type="entry name" value="HTH_AraC-typ_CS"/>
</dbReference>
<dbReference type="PROSITE" id="PS00041">
    <property type="entry name" value="HTH_ARAC_FAMILY_1"/>
    <property type="match status" value="1"/>
</dbReference>
<dbReference type="InterPro" id="IPR009057">
    <property type="entry name" value="Homeodomain-like_sf"/>
</dbReference>
<evidence type="ECO:0000313" key="11">
    <source>
        <dbReference type="EMBL" id="EOL41716.1"/>
    </source>
</evidence>
<evidence type="ECO:0000256" key="1">
    <source>
        <dbReference type="ARBA" id="ARBA00004496"/>
    </source>
</evidence>
<keyword evidence="2" id="KW-0963">Cytoplasm</keyword>
<dbReference type="Pfam" id="PF12833">
    <property type="entry name" value="HTH_18"/>
    <property type="match status" value="1"/>
</dbReference>
<keyword evidence="6" id="KW-0238">DNA-binding</keyword>
<evidence type="ECO:0000313" key="12">
    <source>
        <dbReference type="Proteomes" id="UP000013785"/>
    </source>
</evidence>
<comment type="subcellular location">
    <subcellularLocation>
        <location evidence="1">Cytoplasm</location>
    </subcellularLocation>
</comment>
<name>R3W2N4_9ENTE</name>
<dbReference type="GO" id="GO:0000160">
    <property type="term" value="P:phosphorelay signal transduction system"/>
    <property type="evidence" value="ECO:0007669"/>
    <property type="project" value="UniProtKB-KW"/>
</dbReference>
<dbReference type="STRING" id="154621.RV11_GL002762"/>
<dbReference type="SUPFAM" id="SSF52172">
    <property type="entry name" value="CheY-like"/>
    <property type="match status" value="1"/>
</dbReference>
<dbReference type="GO" id="GO:0005737">
    <property type="term" value="C:cytoplasm"/>
    <property type="evidence" value="ECO:0007669"/>
    <property type="project" value="UniProtKB-SubCell"/>
</dbReference>
<dbReference type="eggNOG" id="COG2207">
    <property type="taxonomic scope" value="Bacteria"/>
</dbReference>
<dbReference type="Pfam" id="PF00072">
    <property type="entry name" value="Response_reg"/>
    <property type="match status" value="1"/>
</dbReference>
<protein>
    <recommendedName>
        <fullName evidence="13">AraC family transcriptional regulator</fullName>
    </recommendedName>
</protein>
<dbReference type="CDD" id="cd17536">
    <property type="entry name" value="REC_YesN-like"/>
    <property type="match status" value="1"/>
</dbReference>
<proteinExistence type="predicted"/>
<organism evidence="11 12">
    <name type="scientific">Enterococcus phoeniculicola ATCC BAA-412</name>
    <dbReference type="NCBI Taxonomy" id="1158610"/>
    <lineage>
        <taxon>Bacteria</taxon>
        <taxon>Bacillati</taxon>
        <taxon>Bacillota</taxon>
        <taxon>Bacilli</taxon>
        <taxon>Lactobacillales</taxon>
        <taxon>Enterococcaceae</taxon>
        <taxon>Enterococcus</taxon>
    </lineage>
</organism>
<evidence type="ECO:0000256" key="8">
    <source>
        <dbReference type="PROSITE-ProRule" id="PRU00169"/>
    </source>
</evidence>
<evidence type="ECO:0000259" key="10">
    <source>
        <dbReference type="PROSITE" id="PS50110"/>
    </source>
</evidence>
<keyword evidence="3 8" id="KW-0597">Phosphoprotein</keyword>
<evidence type="ECO:0000256" key="4">
    <source>
        <dbReference type="ARBA" id="ARBA00023012"/>
    </source>
</evidence>
<comment type="caution">
    <text evidence="11">The sequence shown here is derived from an EMBL/GenBank/DDBJ whole genome shotgun (WGS) entry which is preliminary data.</text>
</comment>
<dbReference type="GO" id="GO:0003700">
    <property type="term" value="F:DNA-binding transcription factor activity"/>
    <property type="evidence" value="ECO:0007669"/>
    <property type="project" value="InterPro"/>
</dbReference>
<keyword evidence="5" id="KW-0805">Transcription regulation</keyword>
<dbReference type="InterPro" id="IPR018060">
    <property type="entry name" value="HTH_AraC"/>
</dbReference>
<dbReference type="EMBL" id="AJAT01000018">
    <property type="protein sequence ID" value="EOL41716.1"/>
    <property type="molecule type" value="Genomic_DNA"/>
</dbReference>
<feature type="modified residue" description="4-aspartylphosphate" evidence="8">
    <location>
        <position position="55"/>
    </location>
</feature>
<gene>
    <name evidence="11" type="ORF">UC3_03281</name>
</gene>
<evidence type="ECO:0000256" key="7">
    <source>
        <dbReference type="ARBA" id="ARBA00023163"/>
    </source>
</evidence>
<dbReference type="SMART" id="SM00448">
    <property type="entry name" value="REC"/>
    <property type="match status" value="1"/>
</dbReference>
<reference evidence="11 12" key="1">
    <citation type="submission" date="2013-02" db="EMBL/GenBank/DDBJ databases">
        <title>The Genome Sequence of Enterococcus phoeniculicola BAA-412.</title>
        <authorList>
            <consortium name="The Broad Institute Genome Sequencing Platform"/>
            <consortium name="The Broad Institute Genome Sequencing Center for Infectious Disease"/>
            <person name="Earl A.M."/>
            <person name="Gilmore M.S."/>
            <person name="Lebreton F."/>
            <person name="Walker B."/>
            <person name="Young S.K."/>
            <person name="Zeng Q."/>
            <person name="Gargeya S."/>
            <person name="Fitzgerald M."/>
            <person name="Haas B."/>
            <person name="Abouelleil A."/>
            <person name="Alvarado L."/>
            <person name="Arachchi H.M."/>
            <person name="Berlin A.M."/>
            <person name="Chapman S.B."/>
            <person name="Dewar J."/>
            <person name="Goldberg J."/>
            <person name="Griggs A."/>
            <person name="Gujja S."/>
            <person name="Hansen M."/>
            <person name="Howarth C."/>
            <person name="Imamovic A."/>
            <person name="Larimer J."/>
            <person name="McCowan C."/>
            <person name="Murphy C."/>
            <person name="Neiman D."/>
            <person name="Pearson M."/>
            <person name="Priest M."/>
            <person name="Roberts A."/>
            <person name="Saif S."/>
            <person name="Shea T."/>
            <person name="Sisk P."/>
            <person name="Sykes S."/>
            <person name="Wortman J."/>
            <person name="Nusbaum C."/>
            <person name="Birren B."/>
        </authorList>
    </citation>
    <scope>NUCLEOTIDE SEQUENCE [LARGE SCALE GENOMIC DNA]</scope>
    <source>
        <strain evidence="11 12">ATCC BAA-412</strain>
    </source>
</reference>
<dbReference type="SMART" id="SM00342">
    <property type="entry name" value="HTH_ARAC"/>
    <property type="match status" value="1"/>
</dbReference>
<dbReference type="PATRIC" id="fig|1158610.3.peg.3269"/>
<evidence type="ECO:0008006" key="13">
    <source>
        <dbReference type="Google" id="ProtNLM"/>
    </source>
</evidence>
<dbReference type="RefSeq" id="WP_010769912.1">
    <property type="nucleotide sequence ID" value="NZ_ASWE01000001.1"/>
</dbReference>
<evidence type="ECO:0000259" key="9">
    <source>
        <dbReference type="PROSITE" id="PS01124"/>
    </source>
</evidence>
<sequence length="472" mass="55225">MKKVLLVDDEPAIREGLSYLIDWEALGYKIQAIASDGEEGLKKIKLIQPDLIISDIRMPEMDGLEMIQKAKALGYQFQSIILSGYSEFEYAQKAIQLGSVSYLLKPIDEEELIRMLKKIHEKEEKDTNTQLINKLFGNDEKGLSTTGLIRLLSFTKKEIRDEIAQHIHLFPTISIGHGGRYYLVLLREEQKEFRQLVEFEKIMVETLKKSQTVILDSSWQTSNQNLANVVNEVKSLEKQSFFYPHQYLSKKEVAELIKGLKHTESIHHLLAQSLMNQKDWSFVWQAYQDNFLLQPITEATELKWRVVHDISLVLEILTNETGGSFEYDGTHIYQLLETLESFSSVMNRVADYYQQVRSKMIKNISKTDIICEIKNYTKEHYGEELTLKSISEKFSYDSAYLGKKFKRICGETYLSYLENYRMKKAKELLEQTNLMVYEIAEKTGYNNVNYFHKKFKTRYKSSPNEYRRMNTE</sequence>
<dbReference type="InterPro" id="IPR001789">
    <property type="entry name" value="Sig_transdc_resp-reg_receiver"/>
</dbReference>
<evidence type="ECO:0000256" key="2">
    <source>
        <dbReference type="ARBA" id="ARBA00022490"/>
    </source>
</evidence>
<keyword evidence="7" id="KW-0804">Transcription</keyword>
<dbReference type="Gene3D" id="3.40.50.2300">
    <property type="match status" value="1"/>
</dbReference>
<dbReference type="AlphaFoldDB" id="R3W2N4"/>
<dbReference type="PROSITE" id="PS50110">
    <property type="entry name" value="RESPONSE_REGULATORY"/>
    <property type="match status" value="1"/>
</dbReference>
<dbReference type="SUPFAM" id="SSF46689">
    <property type="entry name" value="Homeodomain-like"/>
    <property type="match status" value="1"/>
</dbReference>
<dbReference type="HOGENOM" id="CLU_000445_5_0_9"/>